<protein>
    <submittedName>
        <fullName evidence="2">Uncharacterized protein</fullName>
    </submittedName>
</protein>
<sequence>MEEQAAAPLEVIEPRGTGRSFDPLDRLASSPFPLKLKLVVEDHLLLRRTYCPPSGLQPGPRPDAAPQSPSIPCLLVEDGAFSLKFGCTVSRGCARCCGGSVRSRSASSVDAGYVKSMHDQEKAWVMPARPLAVLSGLFDPPTSRLLSVLEDLPKQVNGQVSRRLHDAEDQLARRELWRTTACLWARSLLLRENEEQRMSLPVDELSLRAWTAVERVHDSPDYSEAKSVVLCTLERSASAERTHVQRTDRRCPSDRPPSSRSLSLPKQAGQYRVQCLLLRVVLLT</sequence>
<evidence type="ECO:0000313" key="3">
    <source>
        <dbReference type="Proteomes" id="UP000292702"/>
    </source>
</evidence>
<name>A0A4R0R5F6_9APHY</name>
<accession>A0A4R0R5F6</accession>
<comment type="caution">
    <text evidence="2">The sequence shown here is derived from an EMBL/GenBank/DDBJ whole genome shotgun (WGS) entry which is preliminary data.</text>
</comment>
<evidence type="ECO:0000313" key="2">
    <source>
        <dbReference type="EMBL" id="TCD62552.1"/>
    </source>
</evidence>
<dbReference type="Proteomes" id="UP000292702">
    <property type="component" value="Unassembled WGS sequence"/>
</dbReference>
<keyword evidence="3" id="KW-1185">Reference proteome</keyword>
<feature type="region of interest" description="Disordered" evidence="1">
    <location>
        <begin position="240"/>
        <end position="265"/>
    </location>
</feature>
<evidence type="ECO:0000256" key="1">
    <source>
        <dbReference type="SAM" id="MobiDB-lite"/>
    </source>
</evidence>
<gene>
    <name evidence="2" type="ORF">EIP91_006730</name>
</gene>
<feature type="compositionally biased region" description="Basic and acidic residues" evidence="1">
    <location>
        <begin position="240"/>
        <end position="253"/>
    </location>
</feature>
<organism evidence="2 3">
    <name type="scientific">Steccherinum ochraceum</name>
    <dbReference type="NCBI Taxonomy" id="92696"/>
    <lineage>
        <taxon>Eukaryota</taxon>
        <taxon>Fungi</taxon>
        <taxon>Dikarya</taxon>
        <taxon>Basidiomycota</taxon>
        <taxon>Agaricomycotina</taxon>
        <taxon>Agaricomycetes</taxon>
        <taxon>Polyporales</taxon>
        <taxon>Steccherinaceae</taxon>
        <taxon>Steccherinum</taxon>
    </lineage>
</organism>
<reference evidence="2 3" key="1">
    <citation type="submission" date="2018-11" db="EMBL/GenBank/DDBJ databases">
        <title>Genome assembly of Steccherinum ochraceum LE-BIN_3174, the white-rot fungus of the Steccherinaceae family (The Residual Polyporoid clade, Polyporales, Basidiomycota).</title>
        <authorList>
            <person name="Fedorova T.V."/>
            <person name="Glazunova O.A."/>
            <person name="Landesman E.O."/>
            <person name="Moiseenko K.V."/>
            <person name="Psurtseva N.V."/>
            <person name="Savinova O.S."/>
            <person name="Shakhova N.V."/>
            <person name="Tyazhelova T.V."/>
            <person name="Vasina D.V."/>
        </authorList>
    </citation>
    <scope>NUCLEOTIDE SEQUENCE [LARGE SCALE GENOMIC DNA]</scope>
    <source>
        <strain evidence="2 3">LE-BIN_3174</strain>
    </source>
</reference>
<dbReference type="AlphaFoldDB" id="A0A4R0R5F6"/>
<dbReference type="EMBL" id="RWJN01000361">
    <property type="protein sequence ID" value="TCD62552.1"/>
    <property type="molecule type" value="Genomic_DNA"/>
</dbReference>
<proteinExistence type="predicted"/>
<feature type="compositionally biased region" description="Low complexity" evidence="1">
    <location>
        <begin position="256"/>
        <end position="265"/>
    </location>
</feature>